<keyword evidence="2" id="KW-1185">Reference proteome</keyword>
<gene>
    <name evidence="1" type="ORF">HUV48_08035</name>
</gene>
<dbReference type="Pfam" id="PF07323">
    <property type="entry name" value="DUF1465"/>
    <property type="match status" value="1"/>
</dbReference>
<dbReference type="AlphaFoldDB" id="A0A850H305"/>
<protein>
    <submittedName>
        <fullName evidence="1">DUF1465 family protein</fullName>
    </submittedName>
</protein>
<dbReference type="InterPro" id="IPR038301">
    <property type="entry name" value="AraC-like_sf"/>
</dbReference>
<dbReference type="EMBL" id="JABWGV010000002">
    <property type="protein sequence ID" value="NVD44970.1"/>
    <property type="molecule type" value="Genomic_DNA"/>
</dbReference>
<organism evidence="1 2">
    <name type="scientific">Qipengyuania atrilutea</name>
    <dbReference type="NCBI Taxonomy" id="2744473"/>
    <lineage>
        <taxon>Bacteria</taxon>
        <taxon>Pseudomonadati</taxon>
        <taxon>Pseudomonadota</taxon>
        <taxon>Alphaproteobacteria</taxon>
        <taxon>Sphingomonadales</taxon>
        <taxon>Erythrobacteraceae</taxon>
        <taxon>Qipengyuania</taxon>
    </lineage>
</organism>
<dbReference type="InterPro" id="IPR010848">
    <property type="entry name" value="DUF1465"/>
</dbReference>
<dbReference type="RefSeq" id="WP_176267248.1">
    <property type="nucleotide sequence ID" value="NZ_JABWGV010000002.1"/>
</dbReference>
<evidence type="ECO:0000313" key="1">
    <source>
        <dbReference type="EMBL" id="NVD44970.1"/>
    </source>
</evidence>
<evidence type="ECO:0000313" key="2">
    <source>
        <dbReference type="Proteomes" id="UP000561438"/>
    </source>
</evidence>
<sequence length="164" mass="17928">MTAAGNLQSDTAPRGEMLNRQIVDDLYSEALLLADEARAVFDMRGGSDDALPATTKLALSVEGLKTTTRIMHVLAWLLNQRAFFAGDLTLKQLAAHGRLPKDRASDARQVELLPALTQHIVERTEQLHARVARLELRAASEPPQTQDGGVHAIQDKLRNAFPSA</sequence>
<proteinExistence type="predicted"/>
<accession>A0A850H305</accession>
<comment type="caution">
    <text evidence="1">The sequence shown here is derived from an EMBL/GenBank/DDBJ whole genome shotgun (WGS) entry which is preliminary data.</text>
</comment>
<dbReference type="Proteomes" id="UP000561438">
    <property type="component" value="Unassembled WGS sequence"/>
</dbReference>
<dbReference type="Gene3D" id="1.10.8.930">
    <property type="entry name" value="Protein of unknown function DUF1465"/>
    <property type="match status" value="1"/>
</dbReference>
<name>A0A850H305_9SPHN</name>
<reference evidence="1 2" key="1">
    <citation type="submission" date="2020-06" db="EMBL/GenBank/DDBJ databases">
        <title>Altererythrobacter sp. HHU K3-1.</title>
        <authorList>
            <person name="Zhang D."/>
            <person name="Xue H."/>
        </authorList>
    </citation>
    <scope>NUCLEOTIDE SEQUENCE [LARGE SCALE GENOMIC DNA]</scope>
    <source>
        <strain evidence="1 2">HHU K3-1</strain>
    </source>
</reference>